<evidence type="ECO:0000313" key="2">
    <source>
        <dbReference type="Proteomes" id="UP000199126"/>
    </source>
</evidence>
<dbReference type="EMBL" id="FODV01000021">
    <property type="protein sequence ID" value="SEP20470.1"/>
    <property type="molecule type" value="Genomic_DNA"/>
</dbReference>
<dbReference type="SUPFAM" id="SSF50475">
    <property type="entry name" value="FMN-binding split barrel"/>
    <property type="match status" value="1"/>
</dbReference>
<evidence type="ECO:0000313" key="1">
    <source>
        <dbReference type="EMBL" id="SEP20470.1"/>
    </source>
</evidence>
<reference evidence="2" key="1">
    <citation type="submission" date="2016-10" db="EMBL/GenBank/DDBJ databases">
        <authorList>
            <person name="Varghese N."/>
            <person name="Submissions S."/>
        </authorList>
    </citation>
    <scope>NUCLEOTIDE SEQUENCE [LARGE SCALE GENOMIC DNA]</scope>
    <source>
        <strain evidence="2">CGMCC 1.10121</strain>
    </source>
</reference>
<dbReference type="RefSeq" id="WP_089827470.1">
    <property type="nucleotide sequence ID" value="NZ_FODV01000021.1"/>
</dbReference>
<protein>
    <submittedName>
        <fullName evidence="1">Pyridoxamine 5'-phosphate oxidase</fullName>
    </submittedName>
</protein>
<accession>A0A1H8VYQ4</accession>
<proteinExistence type="predicted"/>
<dbReference type="InterPro" id="IPR012349">
    <property type="entry name" value="Split_barrel_FMN-bd"/>
</dbReference>
<name>A0A1H8VYQ4_9EURY</name>
<organism evidence="1 2">
    <name type="scientific">Halogranum amylolyticum</name>
    <dbReference type="NCBI Taxonomy" id="660520"/>
    <lineage>
        <taxon>Archaea</taxon>
        <taxon>Methanobacteriati</taxon>
        <taxon>Methanobacteriota</taxon>
        <taxon>Stenosarchaea group</taxon>
        <taxon>Halobacteria</taxon>
        <taxon>Halobacteriales</taxon>
        <taxon>Haloferacaceae</taxon>
    </lineage>
</organism>
<keyword evidence="2" id="KW-1185">Reference proteome</keyword>
<dbReference type="Proteomes" id="UP000199126">
    <property type="component" value="Unassembled WGS sequence"/>
</dbReference>
<sequence>MEHDRFAELQGIEMSGEEAERFLRQQGFGVLSLARENEAYGIPISFGYDDENLYFVLLRPGAQSKKEAFIRETETASFLVYDVDDKHDWRSVVVTGRVEPVDDDEWPALRDALEENAWFPSLFSETQPMQDILGWRFVVDEITGQKSHETT</sequence>
<dbReference type="AlphaFoldDB" id="A0A1H8VYQ4"/>
<dbReference type="InterPro" id="IPR024747">
    <property type="entry name" value="Pyridox_Oxase-rel"/>
</dbReference>
<gene>
    <name evidence="1" type="ORF">SAMN04487948_12119</name>
</gene>
<dbReference type="Pfam" id="PF12900">
    <property type="entry name" value="Pyridox_ox_2"/>
    <property type="match status" value="1"/>
</dbReference>
<dbReference type="OrthoDB" id="288110at2157"/>
<dbReference type="Gene3D" id="2.30.110.10">
    <property type="entry name" value="Electron Transport, Fmn-binding Protein, Chain A"/>
    <property type="match status" value="1"/>
</dbReference>